<protein>
    <submittedName>
        <fullName evidence="1">Uncharacterized protein</fullName>
    </submittedName>
</protein>
<name>A0A8J6P486_9BACT</name>
<gene>
    <name evidence="1" type="ORF">H8D96_09305</name>
</gene>
<dbReference type="AlphaFoldDB" id="A0A8J6P486"/>
<dbReference type="Proteomes" id="UP000605201">
    <property type="component" value="Unassembled WGS sequence"/>
</dbReference>
<dbReference type="EMBL" id="JACNIG010000206">
    <property type="protein sequence ID" value="MBC8432105.1"/>
    <property type="molecule type" value="Genomic_DNA"/>
</dbReference>
<comment type="caution">
    <text evidence="1">The sequence shown here is derived from an EMBL/GenBank/DDBJ whole genome shotgun (WGS) entry which is preliminary data.</text>
</comment>
<evidence type="ECO:0000313" key="2">
    <source>
        <dbReference type="Proteomes" id="UP000605201"/>
    </source>
</evidence>
<sequence length="130" mass="14884">MEPLEALRQTIAALQQALDVWKLIAYTEAAVITILAGTIVKMTHWFFKTERPRLNVVFDDIGKERKEMLNKYKDAMGKNASHTQRQYIALVAVKKAVGKCSKVDMIKMEKEAFEEIAEEESYTKLMENGD</sequence>
<evidence type="ECO:0000313" key="1">
    <source>
        <dbReference type="EMBL" id="MBC8432105.1"/>
    </source>
</evidence>
<reference evidence="1 2" key="1">
    <citation type="submission" date="2020-08" db="EMBL/GenBank/DDBJ databases">
        <title>Bridging the membrane lipid divide: bacteria of the FCB group superphylum have the potential to synthesize archaeal ether lipids.</title>
        <authorList>
            <person name="Villanueva L."/>
            <person name="Von Meijenfeldt F.A.B."/>
            <person name="Westbye A.B."/>
            <person name="Yadav S."/>
            <person name="Hopmans E.C."/>
            <person name="Dutilh B.E."/>
            <person name="Sinninghe Damste J.S."/>
        </authorList>
    </citation>
    <scope>NUCLEOTIDE SEQUENCE [LARGE SCALE GENOMIC DNA]</scope>
    <source>
        <strain evidence="1">NIOZ-UU17</strain>
    </source>
</reference>
<proteinExistence type="predicted"/>
<organism evidence="1 2">
    <name type="scientific">Candidatus Desulfatibia vada</name>
    <dbReference type="NCBI Taxonomy" id="2841696"/>
    <lineage>
        <taxon>Bacteria</taxon>
        <taxon>Pseudomonadati</taxon>
        <taxon>Thermodesulfobacteriota</taxon>
        <taxon>Desulfobacteria</taxon>
        <taxon>Desulfobacterales</taxon>
        <taxon>Desulfobacterales incertae sedis</taxon>
        <taxon>Candidatus Desulfatibia</taxon>
    </lineage>
</organism>
<accession>A0A8J6P486</accession>